<dbReference type="PANTHER" id="PTHR30255:SF2">
    <property type="entry name" value="SINGLE-STRANDED-DNA-SPECIFIC EXONUCLEASE RECJ"/>
    <property type="match status" value="1"/>
</dbReference>
<organism evidence="4">
    <name type="scientific">candidate division WWE3 bacterium</name>
    <dbReference type="NCBI Taxonomy" id="2053526"/>
    <lineage>
        <taxon>Bacteria</taxon>
        <taxon>Katanobacteria</taxon>
    </lineage>
</organism>
<protein>
    <recommendedName>
        <fullName evidence="5">Single-stranded-DNA-specific exonuclease RecJ</fullName>
    </recommendedName>
</protein>
<dbReference type="GO" id="GO:0016787">
    <property type="term" value="F:hydrolase activity"/>
    <property type="evidence" value="ECO:0007669"/>
    <property type="project" value="UniProtKB-KW"/>
</dbReference>
<keyword evidence="1" id="KW-0378">Hydrolase</keyword>
<name>A0A7C4XI74_UNCKA</name>
<dbReference type="InterPro" id="IPR041122">
    <property type="entry name" value="RecJ_OB"/>
</dbReference>
<dbReference type="SUPFAM" id="SSF64182">
    <property type="entry name" value="DHH phosphoesterases"/>
    <property type="match status" value="1"/>
</dbReference>
<dbReference type="AlphaFoldDB" id="A0A7C4XI74"/>
<sequence>MALATVTDLQPLFKYNRSIVKEGLEILNSNPPVGLKVLKEVSGRNQSEITTYDLGWLLGPRINATGRIGSAEDALNLLLEKDIGQALVLAKKLNDLNVDRQDKTSEMYDLASEFDPSNLPRIIVSAHKDYHEGIIGLVAAKLVQKHYRPSIAISINGEFSKGSARSVDGLDIISFLRIAEDLFENLGGHPMAAGFTLKTEKLDEFCERMESLSVEMISDEVLQPQLRIDCAVSLSDVDLSFVKNINRLKPFGNGNPSPVFACFDLGIVGIETVGRDNSHLILKLMDGGVGVHKTIFFGRADLTNSLAVGDKVDIAYTAEINDYKGKEYLNLVLKDMQIKAANTG</sequence>
<reference evidence="4" key="1">
    <citation type="journal article" date="2020" name="mSystems">
        <title>Genome- and Community-Level Interaction Insights into Carbon Utilization and Element Cycling Functions of Hydrothermarchaeota in Hydrothermal Sediment.</title>
        <authorList>
            <person name="Zhou Z."/>
            <person name="Liu Y."/>
            <person name="Xu W."/>
            <person name="Pan J."/>
            <person name="Luo Z.H."/>
            <person name="Li M."/>
        </authorList>
    </citation>
    <scope>NUCLEOTIDE SEQUENCE [LARGE SCALE GENOMIC DNA]</scope>
    <source>
        <strain evidence="4">SpSt-417</strain>
    </source>
</reference>
<dbReference type="GO" id="GO:0003676">
    <property type="term" value="F:nucleic acid binding"/>
    <property type="evidence" value="ECO:0007669"/>
    <property type="project" value="InterPro"/>
</dbReference>
<dbReference type="InterPro" id="IPR038763">
    <property type="entry name" value="DHH_sf"/>
</dbReference>
<gene>
    <name evidence="4" type="ORF">ENR63_01480</name>
</gene>
<evidence type="ECO:0000256" key="1">
    <source>
        <dbReference type="ARBA" id="ARBA00022801"/>
    </source>
</evidence>
<dbReference type="Gene3D" id="3.90.1640.30">
    <property type="match status" value="1"/>
</dbReference>
<dbReference type="Pfam" id="PF17768">
    <property type="entry name" value="RecJ_OB"/>
    <property type="match status" value="1"/>
</dbReference>
<evidence type="ECO:0000259" key="3">
    <source>
        <dbReference type="Pfam" id="PF17768"/>
    </source>
</evidence>
<dbReference type="Pfam" id="PF02272">
    <property type="entry name" value="DHHA1"/>
    <property type="match status" value="1"/>
</dbReference>
<accession>A0A7C4XI74</accession>
<evidence type="ECO:0000313" key="4">
    <source>
        <dbReference type="EMBL" id="HGW29576.1"/>
    </source>
</evidence>
<comment type="caution">
    <text evidence="4">The sequence shown here is derived from an EMBL/GenBank/DDBJ whole genome shotgun (WGS) entry which is preliminary data.</text>
</comment>
<dbReference type="InterPro" id="IPR051673">
    <property type="entry name" value="SSDNA_exonuclease_RecJ"/>
</dbReference>
<dbReference type="Gene3D" id="2.40.50.460">
    <property type="match status" value="1"/>
</dbReference>
<dbReference type="EMBL" id="DSRT01000076">
    <property type="protein sequence ID" value="HGW29576.1"/>
    <property type="molecule type" value="Genomic_DNA"/>
</dbReference>
<proteinExistence type="predicted"/>
<evidence type="ECO:0000259" key="2">
    <source>
        <dbReference type="Pfam" id="PF02272"/>
    </source>
</evidence>
<feature type="domain" description="DHHA1" evidence="2">
    <location>
        <begin position="121"/>
        <end position="211"/>
    </location>
</feature>
<dbReference type="InterPro" id="IPR003156">
    <property type="entry name" value="DHHA1_dom"/>
</dbReference>
<feature type="domain" description="RecJ OB" evidence="3">
    <location>
        <begin position="228"/>
        <end position="335"/>
    </location>
</feature>
<evidence type="ECO:0008006" key="5">
    <source>
        <dbReference type="Google" id="ProtNLM"/>
    </source>
</evidence>
<dbReference type="PANTHER" id="PTHR30255">
    <property type="entry name" value="SINGLE-STRANDED-DNA-SPECIFIC EXONUCLEASE RECJ"/>
    <property type="match status" value="1"/>
</dbReference>